<dbReference type="Proteomes" id="UP001177670">
    <property type="component" value="Unassembled WGS sequence"/>
</dbReference>
<sequence length="82" mass="9455">FREGYSCLSVVCPVNRDTRKRKRTKELNDEELLIERYLDSWCYAVRSGASAKVRGVAADKPLPAREPAEVERIAIRRHAPRK</sequence>
<reference evidence="1" key="1">
    <citation type="submission" date="2021-10" db="EMBL/GenBank/DDBJ databases">
        <title>Melipona bicolor Genome sequencing and assembly.</title>
        <authorList>
            <person name="Araujo N.S."/>
            <person name="Arias M.C."/>
        </authorList>
    </citation>
    <scope>NUCLEOTIDE SEQUENCE</scope>
    <source>
        <strain evidence="1">USP_2M_L1-L4_2017</strain>
        <tissue evidence="1">Whole body</tissue>
    </source>
</reference>
<accession>A0AA40G2Y7</accession>
<evidence type="ECO:0000313" key="1">
    <source>
        <dbReference type="EMBL" id="KAK1130103.1"/>
    </source>
</evidence>
<dbReference type="AlphaFoldDB" id="A0AA40G2Y7"/>
<proteinExistence type="predicted"/>
<name>A0AA40G2Y7_9HYME</name>
<gene>
    <name evidence="1" type="ORF">K0M31_019787</name>
</gene>
<comment type="caution">
    <text evidence="1">The sequence shown here is derived from an EMBL/GenBank/DDBJ whole genome shotgun (WGS) entry which is preliminary data.</text>
</comment>
<dbReference type="EMBL" id="JAHYIQ010000008">
    <property type="protein sequence ID" value="KAK1130103.1"/>
    <property type="molecule type" value="Genomic_DNA"/>
</dbReference>
<keyword evidence="2" id="KW-1185">Reference proteome</keyword>
<organism evidence="1 2">
    <name type="scientific">Melipona bicolor</name>
    <dbReference type="NCBI Taxonomy" id="60889"/>
    <lineage>
        <taxon>Eukaryota</taxon>
        <taxon>Metazoa</taxon>
        <taxon>Ecdysozoa</taxon>
        <taxon>Arthropoda</taxon>
        <taxon>Hexapoda</taxon>
        <taxon>Insecta</taxon>
        <taxon>Pterygota</taxon>
        <taxon>Neoptera</taxon>
        <taxon>Endopterygota</taxon>
        <taxon>Hymenoptera</taxon>
        <taxon>Apocrita</taxon>
        <taxon>Aculeata</taxon>
        <taxon>Apoidea</taxon>
        <taxon>Anthophila</taxon>
        <taxon>Apidae</taxon>
        <taxon>Melipona</taxon>
    </lineage>
</organism>
<evidence type="ECO:0000313" key="2">
    <source>
        <dbReference type="Proteomes" id="UP001177670"/>
    </source>
</evidence>
<feature type="non-terminal residue" evidence="1">
    <location>
        <position position="1"/>
    </location>
</feature>
<protein>
    <submittedName>
        <fullName evidence="1">Uncharacterized protein</fullName>
    </submittedName>
</protein>